<dbReference type="InterPro" id="IPR029119">
    <property type="entry name" value="MutY_C"/>
</dbReference>
<dbReference type="InterPro" id="IPR003651">
    <property type="entry name" value="Endonuclease3_FeS-loop_motif"/>
</dbReference>
<dbReference type="SUPFAM" id="SSF48150">
    <property type="entry name" value="DNA-glycosylase"/>
    <property type="match status" value="1"/>
</dbReference>
<dbReference type="GO" id="GO:0046872">
    <property type="term" value="F:metal ion binding"/>
    <property type="evidence" value="ECO:0007669"/>
    <property type="project" value="UniProtKB-UniRule"/>
</dbReference>
<evidence type="ECO:0000313" key="16">
    <source>
        <dbReference type="EMBL" id="TKK64315.1"/>
    </source>
</evidence>
<dbReference type="PANTHER" id="PTHR42944:SF1">
    <property type="entry name" value="ADENINE DNA GLYCOSYLASE"/>
    <property type="match status" value="1"/>
</dbReference>
<dbReference type="Proteomes" id="UP000305848">
    <property type="component" value="Unassembled WGS sequence"/>
</dbReference>
<accession>A0A4U3KPW8</accession>
<keyword evidence="7" id="KW-0479">Metal-binding</keyword>
<dbReference type="InterPro" id="IPR044298">
    <property type="entry name" value="MIG/MutY"/>
</dbReference>
<keyword evidence="11" id="KW-0411">Iron-sulfur</keyword>
<keyword evidence="12" id="KW-0234">DNA repair</keyword>
<evidence type="ECO:0000256" key="4">
    <source>
        <dbReference type="ARBA" id="ARBA00012045"/>
    </source>
</evidence>
<dbReference type="InterPro" id="IPR011257">
    <property type="entry name" value="DNA_glycosylase"/>
</dbReference>
<dbReference type="NCBIfam" id="TIGR01084">
    <property type="entry name" value="mutY"/>
    <property type="match status" value="1"/>
</dbReference>
<comment type="function">
    <text evidence="2">Adenine glycosylase active on G-A mispairs. MutY also corrects error-prone DNA synthesis past GO lesions which are due to the oxidatively damaged form of guanine: 7,8-dihydro-8-oxoguanine (8-oxo-dGTP).</text>
</comment>
<dbReference type="GO" id="GO:0051539">
    <property type="term" value="F:4 iron, 4 sulfur cluster binding"/>
    <property type="evidence" value="ECO:0007669"/>
    <property type="project" value="UniProtKB-UniRule"/>
</dbReference>
<dbReference type="Gene3D" id="1.10.1670.10">
    <property type="entry name" value="Helix-hairpin-Helix base-excision DNA repair enzymes (C-terminal)"/>
    <property type="match status" value="1"/>
</dbReference>
<evidence type="ECO:0000256" key="8">
    <source>
        <dbReference type="ARBA" id="ARBA00022763"/>
    </source>
</evidence>
<protein>
    <recommendedName>
        <fullName evidence="5 14">Adenine DNA glycosylase</fullName>
        <ecNumber evidence="4 14">3.2.2.31</ecNumber>
    </recommendedName>
</protein>
<sequence length="358" mass="41829">MKQQQFTCQLMDWHKRENERILPWKGEQDPYKIWLSEVILQQTRAEQGLPYYQAFIQKYPTIEDLAQAPDSEVFKLWEGLGYYSRCKNLLHTARYIVNELGGKFPVAYEAILSLKGIGPYTAAAISAFAYNLPHAVVDGNVFRVLARCFGIYAPVDATESRKIFTALANGLLDKEQPALYNQAIMDFGATICKPVNPLCSQCPQQNLCEAYLNGTINELPVKEKKMAKKMRWFTYFIFTVDDKTLVHQRIAKDIWQNLYEFYLVETDANSNWDNEKINEYLQNQFSIKDFYIKYISPFLSQQLTHQTIKAQFISVQLPHIPPMLQHYEWMNKQQMEQLAFPKIINEYRQSESFPAMLF</sequence>
<evidence type="ECO:0000256" key="5">
    <source>
        <dbReference type="ARBA" id="ARBA00022023"/>
    </source>
</evidence>
<dbReference type="Gene3D" id="1.10.340.30">
    <property type="entry name" value="Hypothetical protein, domain 2"/>
    <property type="match status" value="1"/>
</dbReference>
<evidence type="ECO:0000256" key="1">
    <source>
        <dbReference type="ARBA" id="ARBA00000843"/>
    </source>
</evidence>
<dbReference type="OrthoDB" id="9802365at2"/>
<evidence type="ECO:0000256" key="14">
    <source>
        <dbReference type="RuleBase" id="RU365096"/>
    </source>
</evidence>
<evidence type="ECO:0000256" key="12">
    <source>
        <dbReference type="ARBA" id="ARBA00023204"/>
    </source>
</evidence>
<keyword evidence="13 14" id="KW-0326">Glycosidase</keyword>
<dbReference type="InterPro" id="IPR005760">
    <property type="entry name" value="A/G_AdeGlyc_MutY"/>
</dbReference>
<dbReference type="InterPro" id="IPR004035">
    <property type="entry name" value="Endouclease-III_FeS-bd_BS"/>
</dbReference>
<dbReference type="Pfam" id="PF14815">
    <property type="entry name" value="NUDIX_4"/>
    <property type="match status" value="1"/>
</dbReference>
<comment type="caution">
    <text evidence="16">The sequence shown here is derived from an EMBL/GenBank/DDBJ whole genome shotgun (WGS) entry which is preliminary data.</text>
</comment>
<comment type="similarity">
    <text evidence="3 14">Belongs to the Nth/MutY family.</text>
</comment>
<feature type="domain" description="HhH-GPD" evidence="15">
    <location>
        <begin position="39"/>
        <end position="190"/>
    </location>
</feature>
<dbReference type="SMART" id="SM00478">
    <property type="entry name" value="ENDO3c"/>
    <property type="match status" value="1"/>
</dbReference>
<dbReference type="EC" id="3.2.2.31" evidence="4 14"/>
<evidence type="ECO:0000256" key="10">
    <source>
        <dbReference type="ARBA" id="ARBA00023004"/>
    </source>
</evidence>
<dbReference type="RefSeq" id="WP_137264127.1">
    <property type="nucleotide sequence ID" value="NZ_SZQL01000036.1"/>
</dbReference>
<dbReference type="GO" id="GO:0006298">
    <property type="term" value="P:mismatch repair"/>
    <property type="evidence" value="ECO:0007669"/>
    <property type="project" value="TreeGrafter"/>
</dbReference>
<keyword evidence="10 14" id="KW-0408">Iron</keyword>
<dbReference type="SMART" id="SM00525">
    <property type="entry name" value="FES"/>
    <property type="match status" value="1"/>
</dbReference>
<evidence type="ECO:0000256" key="11">
    <source>
        <dbReference type="ARBA" id="ARBA00023014"/>
    </source>
</evidence>
<dbReference type="Gene3D" id="3.90.79.10">
    <property type="entry name" value="Nucleoside Triphosphate Pyrophosphohydrolase"/>
    <property type="match status" value="1"/>
</dbReference>
<comment type="cofactor">
    <cofactor evidence="14">
        <name>[4Fe-4S] cluster</name>
        <dbReference type="ChEBI" id="CHEBI:49883"/>
    </cofactor>
    <text evidence="14">Binds 1 [4Fe-4S] cluster.</text>
</comment>
<dbReference type="CDD" id="cd03431">
    <property type="entry name" value="NUDIX_DNA_Glycosylase_C-MutY"/>
    <property type="match status" value="1"/>
</dbReference>
<evidence type="ECO:0000256" key="6">
    <source>
        <dbReference type="ARBA" id="ARBA00022485"/>
    </source>
</evidence>
<dbReference type="GO" id="GO:0006284">
    <property type="term" value="P:base-excision repair"/>
    <property type="evidence" value="ECO:0007669"/>
    <property type="project" value="UniProtKB-UniRule"/>
</dbReference>
<keyword evidence="6" id="KW-0004">4Fe-4S</keyword>
<evidence type="ECO:0000259" key="15">
    <source>
        <dbReference type="SMART" id="SM00478"/>
    </source>
</evidence>
<dbReference type="GO" id="GO:0032357">
    <property type="term" value="F:oxidized purine DNA binding"/>
    <property type="evidence" value="ECO:0007669"/>
    <property type="project" value="TreeGrafter"/>
</dbReference>
<dbReference type="InterPro" id="IPR003265">
    <property type="entry name" value="HhH-GPD_domain"/>
</dbReference>
<dbReference type="AlphaFoldDB" id="A0A4U3KPW8"/>
<dbReference type="EMBL" id="SZQL01000036">
    <property type="protein sequence ID" value="TKK64315.1"/>
    <property type="molecule type" value="Genomic_DNA"/>
</dbReference>
<keyword evidence="8 14" id="KW-0227">DNA damage</keyword>
<evidence type="ECO:0000313" key="17">
    <source>
        <dbReference type="Proteomes" id="UP000305848"/>
    </source>
</evidence>
<name>A0A4U3KPW8_9BACT</name>
<dbReference type="GO" id="GO:0000701">
    <property type="term" value="F:purine-specific mismatch base pair DNA N-glycosylase activity"/>
    <property type="evidence" value="ECO:0007669"/>
    <property type="project" value="UniProtKB-EC"/>
</dbReference>
<dbReference type="InterPro" id="IPR023170">
    <property type="entry name" value="HhH_base_excis_C"/>
</dbReference>
<evidence type="ECO:0000256" key="3">
    <source>
        <dbReference type="ARBA" id="ARBA00008343"/>
    </source>
</evidence>
<dbReference type="GO" id="GO:0035485">
    <property type="term" value="F:adenine/guanine mispair binding"/>
    <property type="evidence" value="ECO:0007669"/>
    <property type="project" value="TreeGrafter"/>
</dbReference>
<dbReference type="CDD" id="cd00056">
    <property type="entry name" value="ENDO3c"/>
    <property type="match status" value="1"/>
</dbReference>
<keyword evidence="17" id="KW-1185">Reference proteome</keyword>
<dbReference type="GO" id="GO:0034039">
    <property type="term" value="F:8-oxo-7,8-dihydroguanine DNA N-glycosylase activity"/>
    <property type="evidence" value="ECO:0007669"/>
    <property type="project" value="TreeGrafter"/>
</dbReference>
<evidence type="ECO:0000256" key="7">
    <source>
        <dbReference type="ARBA" id="ARBA00022723"/>
    </source>
</evidence>
<comment type="catalytic activity">
    <reaction evidence="1 14">
        <text>Hydrolyzes free adenine bases from 7,8-dihydro-8-oxoguanine:adenine mismatched double-stranded DNA, leaving an apurinic site.</text>
        <dbReference type="EC" id="3.2.2.31"/>
    </reaction>
</comment>
<dbReference type="InterPro" id="IPR015797">
    <property type="entry name" value="NUDIX_hydrolase-like_dom_sf"/>
</dbReference>
<evidence type="ECO:0000256" key="13">
    <source>
        <dbReference type="ARBA" id="ARBA00023295"/>
    </source>
</evidence>
<evidence type="ECO:0000256" key="9">
    <source>
        <dbReference type="ARBA" id="ARBA00022801"/>
    </source>
</evidence>
<evidence type="ECO:0000256" key="2">
    <source>
        <dbReference type="ARBA" id="ARBA00002933"/>
    </source>
</evidence>
<dbReference type="PROSITE" id="PS00764">
    <property type="entry name" value="ENDONUCLEASE_III_1"/>
    <property type="match status" value="1"/>
</dbReference>
<dbReference type="PANTHER" id="PTHR42944">
    <property type="entry name" value="ADENINE DNA GLYCOSYLASE"/>
    <property type="match status" value="1"/>
</dbReference>
<organism evidence="16 17">
    <name type="scientific">Ilyomonas limi</name>
    <dbReference type="NCBI Taxonomy" id="2575867"/>
    <lineage>
        <taxon>Bacteria</taxon>
        <taxon>Pseudomonadati</taxon>
        <taxon>Bacteroidota</taxon>
        <taxon>Chitinophagia</taxon>
        <taxon>Chitinophagales</taxon>
        <taxon>Chitinophagaceae</taxon>
        <taxon>Ilyomonas</taxon>
    </lineage>
</organism>
<proteinExistence type="inferred from homology"/>
<dbReference type="SUPFAM" id="SSF55811">
    <property type="entry name" value="Nudix"/>
    <property type="match status" value="1"/>
</dbReference>
<gene>
    <name evidence="16" type="primary">mutY</name>
    <name evidence="16" type="ORF">FC093_22770</name>
</gene>
<dbReference type="Pfam" id="PF00730">
    <property type="entry name" value="HhH-GPD"/>
    <property type="match status" value="1"/>
</dbReference>
<reference evidence="16 17" key="1">
    <citation type="submission" date="2019-05" db="EMBL/GenBank/DDBJ databases">
        <title>Panacibacter sp. strain 17mud1-8 Genome sequencing and assembly.</title>
        <authorList>
            <person name="Chhetri G."/>
        </authorList>
    </citation>
    <scope>NUCLEOTIDE SEQUENCE [LARGE SCALE GENOMIC DNA]</scope>
    <source>
        <strain evidence="16 17">17mud1-8</strain>
    </source>
</reference>
<keyword evidence="9" id="KW-0378">Hydrolase</keyword>